<dbReference type="EMBL" id="BAABDD010000007">
    <property type="protein sequence ID" value="GAA3740874.1"/>
    <property type="molecule type" value="Genomic_DNA"/>
</dbReference>
<dbReference type="Gene3D" id="2.60.40.380">
    <property type="entry name" value="Purple acid phosphatase-like, N-terminal"/>
    <property type="match status" value="1"/>
</dbReference>
<accession>A0ABP7FPF2</accession>
<dbReference type="Pfam" id="PF16656">
    <property type="entry name" value="Pur_ac_phosph_N"/>
    <property type="match status" value="1"/>
</dbReference>
<dbReference type="SUPFAM" id="SSF56300">
    <property type="entry name" value="Metallo-dependent phosphatases"/>
    <property type="match status" value="1"/>
</dbReference>
<dbReference type="PANTHER" id="PTHR45867">
    <property type="entry name" value="PURPLE ACID PHOSPHATASE"/>
    <property type="match status" value="1"/>
</dbReference>
<dbReference type="InterPro" id="IPR015914">
    <property type="entry name" value="PAPs_N"/>
</dbReference>
<gene>
    <name evidence="5" type="ORF">GCM10022402_20840</name>
</gene>
<comment type="caution">
    <text evidence="5">The sequence shown here is derived from an EMBL/GenBank/DDBJ whole genome shotgun (WGS) entry which is preliminary data.</text>
</comment>
<evidence type="ECO:0000259" key="4">
    <source>
        <dbReference type="Pfam" id="PF16656"/>
    </source>
</evidence>
<feature type="domain" description="Purple acid phosphatase N-terminal" evidence="4">
    <location>
        <begin position="42"/>
        <end position="131"/>
    </location>
</feature>
<feature type="chain" id="PRO_5046068502" evidence="2">
    <location>
        <begin position="33"/>
        <end position="432"/>
    </location>
</feature>
<keyword evidence="6" id="KW-1185">Reference proteome</keyword>
<proteinExistence type="predicted"/>
<sequence>MSASPHTSRLLPRRALAVLGGLTLALAPAVTATPAATAAAAPERLALSPTADPSDSQTVTWRTSGEAEAVLEIAPAATPDQVQVVQGERTGSINGGVYHRATVSGLTPDTTYRYRVGDGADAVSEWQTFTTAAETAQPFDFLYFGDVQNDITEGAAPVIEAALADASEAELAVHPGDLINTAESDSEWAEWYDAFGTEATAGMNHVTTPGNHEYKVWSVSDYWPLQFPGAGNGPDDDDLENTVYYTDYQGVRFISLNANYVNAPWLDIVDWLEDQEYWLRTVLENNPNDWTVVTFHQPMFSNEPDRSNGPLRWMWLDVLEEYNVDLVLQGHDHSYGRGNLTANRTDDPAVQTGPVYVVAVTGPKMYDVDDSNWVNNGAEARVQLADTQTYQVVSVDGNQMDYVAKTIDGSIVDSFTITKDAESKRVTDTNVG</sequence>
<reference evidence="6" key="1">
    <citation type="journal article" date="2019" name="Int. J. Syst. Evol. Microbiol.">
        <title>The Global Catalogue of Microorganisms (GCM) 10K type strain sequencing project: providing services to taxonomists for standard genome sequencing and annotation.</title>
        <authorList>
            <consortium name="The Broad Institute Genomics Platform"/>
            <consortium name="The Broad Institute Genome Sequencing Center for Infectious Disease"/>
            <person name="Wu L."/>
            <person name="Ma J."/>
        </authorList>
    </citation>
    <scope>NUCLEOTIDE SEQUENCE [LARGE SCALE GENOMIC DNA]</scope>
    <source>
        <strain evidence="6">JCM 17137</strain>
    </source>
</reference>
<dbReference type="Pfam" id="PF00149">
    <property type="entry name" value="Metallophos"/>
    <property type="match status" value="1"/>
</dbReference>
<feature type="signal peptide" evidence="2">
    <location>
        <begin position="1"/>
        <end position="32"/>
    </location>
</feature>
<dbReference type="SUPFAM" id="SSF49363">
    <property type="entry name" value="Purple acid phosphatase, N-terminal domain"/>
    <property type="match status" value="1"/>
</dbReference>
<dbReference type="RefSeq" id="WP_344970215.1">
    <property type="nucleotide sequence ID" value="NZ_BAABDD010000007.1"/>
</dbReference>
<dbReference type="Proteomes" id="UP001500908">
    <property type="component" value="Unassembled WGS sequence"/>
</dbReference>
<protein>
    <submittedName>
        <fullName evidence="5">Metallophosphoesterase family protein</fullName>
    </submittedName>
</protein>
<dbReference type="InterPro" id="IPR029052">
    <property type="entry name" value="Metallo-depent_PP-like"/>
</dbReference>
<name>A0ABP7FPF2_9ACTN</name>
<evidence type="ECO:0000256" key="1">
    <source>
        <dbReference type="ARBA" id="ARBA00022729"/>
    </source>
</evidence>
<evidence type="ECO:0000313" key="5">
    <source>
        <dbReference type="EMBL" id="GAA3740874.1"/>
    </source>
</evidence>
<dbReference type="Gene3D" id="3.60.21.10">
    <property type="match status" value="1"/>
</dbReference>
<evidence type="ECO:0000256" key="2">
    <source>
        <dbReference type="SAM" id="SignalP"/>
    </source>
</evidence>
<evidence type="ECO:0000313" key="6">
    <source>
        <dbReference type="Proteomes" id="UP001500908"/>
    </source>
</evidence>
<evidence type="ECO:0000259" key="3">
    <source>
        <dbReference type="Pfam" id="PF00149"/>
    </source>
</evidence>
<feature type="domain" description="Calcineurin-like phosphoesterase" evidence="3">
    <location>
        <begin position="141"/>
        <end position="335"/>
    </location>
</feature>
<organism evidence="5 6">
    <name type="scientific">Salinactinospora qingdaonensis</name>
    <dbReference type="NCBI Taxonomy" id="702744"/>
    <lineage>
        <taxon>Bacteria</taxon>
        <taxon>Bacillati</taxon>
        <taxon>Actinomycetota</taxon>
        <taxon>Actinomycetes</taxon>
        <taxon>Streptosporangiales</taxon>
        <taxon>Nocardiopsidaceae</taxon>
        <taxon>Salinactinospora</taxon>
    </lineage>
</organism>
<keyword evidence="1 2" id="KW-0732">Signal</keyword>
<dbReference type="InterPro" id="IPR004843">
    <property type="entry name" value="Calcineurin-like_PHP"/>
</dbReference>
<dbReference type="PANTHER" id="PTHR45867:SF3">
    <property type="entry name" value="ACID PHOSPHATASE TYPE 7"/>
    <property type="match status" value="1"/>
</dbReference>
<dbReference type="InterPro" id="IPR008963">
    <property type="entry name" value="Purple_acid_Pase-like_N"/>
</dbReference>